<dbReference type="Gene3D" id="3.90.930.1">
    <property type="match status" value="1"/>
</dbReference>
<keyword evidence="1" id="KW-0472">Membrane</keyword>
<keyword evidence="3" id="KW-1185">Reference proteome</keyword>
<sequence length="268" mass="30952">MKGKYIFGACTIILMIVFFSLYIDEISNLFYKTFQLSGKYVRYNKKGQIHGEAIAYVNGKMYVKENFANGVKQGWSYEYYENKMLKRKTQFANGKAHGQEFLFDEKGRILESRNYLMNKPYGNWFKYDTLGNLTSYALVDISQNIIFSSKVDKLGELKDMHGFVVSSNFYSFDADKNIINLIKDTSSLKKGIKDLFITVVNVPNDKLLLNVNINGYKYVFDNIKSNTVKIPNIFKAPGDYHIFLKSKLVNKRNQIVNGIDIDEKIVIN</sequence>
<proteinExistence type="predicted"/>
<evidence type="ECO:0000313" key="3">
    <source>
        <dbReference type="Proteomes" id="UP000309488"/>
    </source>
</evidence>
<keyword evidence="1" id="KW-0812">Transmembrane</keyword>
<name>A0A4U1CHH6_9SPHI</name>
<dbReference type="AlphaFoldDB" id="A0A4U1CHH6"/>
<dbReference type="SUPFAM" id="SSF82185">
    <property type="entry name" value="Histone H3 K4-specific methyltransferase SET7/9 N-terminal domain"/>
    <property type="match status" value="1"/>
</dbReference>
<dbReference type="RefSeq" id="WP_136843997.1">
    <property type="nucleotide sequence ID" value="NZ_SWBR01000006.1"/>
</dbReference>
<dbReference type="EMBL" id="SWBR01000006">
    <property type="protein sequence ID" value="TKC04707.1"/>
    <property type="molecule type" value="Genomic_DNA"/>
</dbReference>
<organism evidence="2 3">
    <name type="scientific">Pedobacter polaris</name>
    <dbReference type="NCBI Taxonomy" id="2571273"/>
    <lineage>
        <taxon>Bacteria</taxon>
        <taxon>Pseudomonadati</taxon>
        <taxon>Bacteroidota</taxon>
        <taxon>Sphingobacteriia</taxon>
        <taxon>Sphingobacteriales</taxon>
        <taxon>Sphingobacteriaceae</taxon>
        <taxon>Pedobacter</taxon>
    </lineage>
</organism>
<accession>A0A4U1CHH6</accession>
<gene>
    <name evidence="2" type="ORF">FA048_18640</name>
</gene>
<dbReference type="Proteomes" id="UP000309488">
    <property type="component" value="Unassembled WGS sequence"/>
</dbReference>
<evidence type="ECO:0008006" key="4">
    <source>
        <dbReference type="Google" id="ProtNLM"/>
    </source>
</evidence>
<keyword evidence="1" id="KW-1133">Transmembrane helix</keyword>
<reference evidence="2 3" key="1">
    <citation type="submission" date="2019-04" db="EMBL/GenBank/DDBJ databases">
        <title>Pedobacter sp. RP-3-22 sp. nov., isolated from Arctic soil.</title>
        <authorList>
            <person name="Dahal R.H."/>
            <person name="Kim D.-U."/>
        </authorList>
    </citation>
    <scope>NUCLEOTIDE SEQUENCE [LARGE SCALE GENOMIC DNA]</scope>
    <source>
        <strain evidence="2 3">RP-3-22</strain>
    </source>
</reference>
<protein>
    <recommendedName>
        <fullName evidence="4">MORN repeat variant</fullName>
    </recommendedName>
</protein>
<comment type="caution">
    <text evidence="2">The sequence shown here is derived from an EMBL/GenBank/DDBJ whole genome shotgun (WGS) entry which is preliminary data.</text>
</comment>
<evidence type="ECO:0000256" key="1">
    <source>
        <dbReference type="SAM" id="Phobius"/>
    </source>
</evidence>
<dbReference type="OrthoDB" id="659070at2"/>
<feature type="transmembrane region" description="Helical" evidence="1">
    <location>
        <begin position="6"/>
        <end position="23"/>
    </location>
</feature>
<evidence type="ECO:0000313" key="2">
    <source>
        <dbReference type="EMBL" id="TKC04707.1"/>
    </source>
</evidence>